<feature type="region of interest" description="Disordered" evidence="1">
    <location>
        <begin position="115"/>
        <end position="146"/>
    </location>
</feature>
<dbReference type="AlphaFoldDB" id="A0A9D7DYF8"/>
<accession>A0A9D7DYF8</accession>
<dbReference type="EMBL" id="JADJEV010000003">
    <property type="protein sequence ID" value="MBK6973170.1"/>
    <property type="molecule type" value="Genomic_DNA"/>
</dbReference>
<evidence type="ECO:0000256" key="1">
    <source>
        <dbReference type="SAM" id="MobiDB-lite"/>
    </source>
</evidence>
<comment type="caution">
    <text evidence="2">The sequence shown here is derived from an EMBL/GenBank/DDBJ whole genome shotgun (WGS) entry which is preliminary data.</text>
</comment>
<gene>
    <name evidence="2" type="ORF">IPH26_09560</name>
</gene>
<reference evidence="2" key="1">
    <citation type="submission" date="2020-10" db="EMBL/GenBank/DDBJ databases">
        <title>Connecting structure to function with the recovery of over 1000 high-quality activated sludge metagenome-assembled genomes encoding full-length rRNA genes using long-read sequencing.</title>
        <authorList>
            <person name="Singleton C.M."/>
            <person name="Petriglieri F."/>
            <person name="Kristensen J.M."/>
            <person name="Kirkegaard R.H."/>
            <person name="Michaelsen T.Y."/>
            <person name="Andersen M.H."/>
            <person name="Karst S.M."/>
            <person name="Dueholm M.S."/>
            <person name="Nielsen P.H."/>
            <person name="Albertsen M."/>
        </authorList>
    </citation>
    <scope>NUCLEOTIDE SEQUENCE</scope>
    <source>
        <strain evidence="2">Bjer_18-Q3-R1-45_BAT3C.347</strain>
    </source>
</reference>
<protein>
    <submittedName>
        <fullName evidence="2">Uncharacterized protein</fullName>
    </submittedName>
</protein>
<proteinExistence type="predicted"/>
<evidence type="ECO:0000313" key="3">
    <source>
        <dbReference type="Proteomes" id="UP000807785"/>
    </source>
</evidence>
<dbReference type="Proteomes" id="UP000807785">
    <property type="component" value="Unassembled WGS sequence"/>
</dbReference>
<organism evidence="2 3">
    <name type="scientific">Candidatus Methylophosphatis roskildensis</name>
    <dbReference type="NCBI Taxonomy" id="2899263"/>
    <lineage>
        <taxon>Bacteria</taxon>
        <taxon>Pseudomonadati</taxon>
        <taxon>Pseudomonadota</taxon>
        <taxon>Betaproteobacteria</taxon>
        <taxon>Nitrosomonadales</taxon>
        <taxon>Sterolibacteriaceae</taxon>
        <taxon>Candidatus Methylophosphatis</taxon>
    </lineage>
</organism>
<sequence length="146" mass="15622">MPETLSAVSAAEGIGAGQRKFEAVTNAGRMRIGRADEFEGIVGYEFDWGLVLPYLPAGFVGDSEVASIAWRVVPVALWGELAARGRLLAPVPTVLGYSTLRSVAFVSHCLQVPRDGRPKHRPGPCAAMTAKADKPRPLRQRGAPND</sequence>
<name>A0A9D7DYF8_9PROT</name>
<evidence type="ECO:0000313" key="2">
    <source>
        <dbReference type="EMBL" id="MBK6973170.1"/>
    </source>
</evidence>